<evidence type="ECO:0008006" key="3">
    <source>
        <dbReference type="Google" id="ProtNLM"/>
    </source>
</evidence>
<proteinExistence type="predicted"/>
<name>A0A081C4Y1_VECG1</name>
<keyword evidence="2" id="KW-1185">Reference proteome</keyword>
<accession>A0A081C4Y1</accession>
<reference evidence="1 2" key="1">
    <citation type="journal article" date="2015" name="PeerJ">
        <title>First genomic representation of candidate bacterial phylum KSB3 points to enhanced environmental sensing as a trigger of wastewater bulking.</title>
        <authorList>
            <person name="Sekiguchi Y."/>
            <person name="Ohashi A."/>
            <person name="Parks D.H."/>
            <person name="Yamauchi T."/>
            <person name="Tyson G.W."/>
            <person name="Hugenholtz P."/>
        </authorList>
    </citation>
    <scope>NUCLEOTIDE SEQUENCE [LARGE SCALE GENOMIC DNA]</scope>
</reference>
<sequence length="510" mass="60380">MTMTAVRRISWDPVFDPALFVNREPEKKLFFETVRARTKRSYLEFTGVAGQGKSELLKWVYHNAEQEDCLAAYIDFEYPQYHRPEIYPILETIVEQLSSKCDNTAFQEFQTQLPVYQEQLRNFYRATLDNPKTADRRGLQDIENRLIATFNRELQQILAAHKIVLCLDSTEKAYLIALRSFEDQILRRHADNPRFFLITAGQEKLAWKTDEIKQLVKRHELPVLDARGVQEQITRLAQKKGFALQDAEQISGKIAELTLGHPFSNYKLVDFWTNGFDRALDKEVVDNRFGNGIQNLISSIIEDRILENLELGPEYPPAREILWYLAPLRRIEFGTLWYMLSTFLGKWFQNQPFEFFEHLMDKFQKKRIFRPWQLGVGYDLEPVVWNILRYDMRVNARREDYISIERTLADQYDQWVQQSRDATQIKNIIEQLYHSANYLRETDPEHVNLRLQERLEDYVQRYFTKDFAGGEIALREQRQRLSNELTQDRELADLNVDIASLQQAIRNSID</sequence>
<dbReference type="Proteomes" id="UP000030661">
    <property type="component" value="Unassembled WGS sequence"/>
</dbReference>
<dbReference type="EMBL" id="DF820470">
    <property type="protein sequence ID" value="GAK59636.1"/>
    <property type="molecule type" value="Genomic_DNA"/>
</dbReference>
<organism evidence="1 2">
    <name type="scientific">Vecturithrix granuli</name>
    <dbReference type="NCBI Taxonomy" id="1499967"/>
    <lineage>
        <taxon>Bacteria</taxon>
        <taxon>Candidatus Moduliflexota</taxon>
        <taxon>Candidatus Vecturitrichia</taxon>
        <taxon>Candidatus Vecturitrichales</taxon>
        <taxon>Candidatus Vecturitrichaceae</taxon>
        <taxon>Candidatus Vecturithrix</taxon>
    </lineage>
</organism>
<gene>
    <name evidence="1" type="ORF">U27_06621</name>
</gene>
<dbReference type="HOGENOM" id="CLU_537113_0_0_0"/>
<dbReference type="InterPro" id="IPR027417">
    <property type="entry name" value="P-loop_NTPase"/>
</dbReference>
<dbReference type="AlphaFoldDB" id="A0A081C4Y1"/>
<protein>
    <recommendedName>
        <fullName evidence="3">Orc1-like AAA ATPase domain-containing protein</fullName>
    </recommendedName>
</protein>
<evidence type="ECO:0000313" key="2">
    <source>
        <dbReference type="Proteomes" id="UP000030661"/>
    </source>
</evidence>
<evidence type="ECO:0000313" key="1">
    <source>
        <dbReference type="EMBL" id="GAK59636.1"/>
    </source>
</evidence>
<dbReference type="STRING" id="1499967.U27_06621"/>
<dbReference type="SUPFAM" id="SSF52540">
    <property type="entry name" value="P-loop containing nucleoside triphosphate hydrolases"/>
    <property type="match status" value="1"/>
</dbReference>